<keyword evidence="10" id="KW-1185">Reference proteome</keyword>
<comment type="caution">
    <text evidence="9">The sequence shown here is derived from an EMBL/GenBank/DDBJ whole genome shotgun (WGS) entry which is preliminary data.</text>
</comment>
<dbReference type="GO" id="GO:0004560">
    <property type="term" value="F:alpha-L-fucosidase activity"/>
    <property type="evidence" value="ECO:0007669"/>
    <property type="project" value="UniProtKB-EC"/>
</dbReference>
<evidence type="ECO:0000313" key="10">
    <source>
        <dbReference type="Proteomes" id="UP001383192"/>
    </source>
</evidence>
<evidence type="ECO:0000256" key="7">
    <source>
        <dbReference type="SAM" id="SignalP"/>
    </source>
</evidence>
<dbReference type="PANTHER" id="PTHR10030">
    <property type="entry name" value="ALPHA-L-FUCOSIDASE"/>
    <property type="match status" value="1"/>
</dbReference>
<evidence type="ECO:0000256" key="4">
    <source>
        <dbReference type="ARBA" id="ARBA00022729"/>
    </source>
</evidence>
<accession>A0AAW0C151</accession>
<evidence type="ECO:0000256" key="2">
    <source>
        <dbReference type="ARBA" id="ARBA00007951"/>
    </source>
</evidence>
<sequence length="790" mass="86425">MRSYSPRVGLLTALFFGGVATASIQGFPVVQLPLAFDNIAASTDGTANFDNQGGSFDSQFLPTGTWIHDAISYNLPAVWGSENDNLISNGQLLTLNESTFVHELHLLFAGDAGNGDFTVQVSLNFEDNTSQTIDLLARDWWSFPLLNTGAIQTPYHFIDNGSGKNLNISQIFQWSTSVLSEQKVTGITLPAASSDRRLHFWAVAISPSTSPDSSGPPLAIRRARFTNRWETVGDTRAQVVEVTVANLLPSNAISANNSLNAKHTVEISGSGIQTLTPGVINRLVPGDQVRVDVLVSGAQSGTNATVELKDASGQSLGTSGGWPATALIEQWTADTNVLSQHETPTWWNKAKYGIFIHWGVYSVPAWGPPTAYAEWYDHDYHNPGSPSWQHHLDTYGPDVIYDDFIANFTASKFNASDWLNLFDDAGAKYFVLVTKHHDGYALFDTGNSTHRSSVHLNPNRDFVSELFETSAREKPNLHRGTYYSLPEWFNPDFGPYGFGSWPGHLAVNPYNDTSRPGPEPYTGKLNISDYLEDIQLAHMLDLAKKYSTEIMWCDIGGPNKTPEFAAQYYNDAFAKGNQVTINNRCGAVPDFDTPEYSSFTTIQTRSWESSAGMDPLSYGYNSATDASQYKNGTTIIRTLVDIVSKNGNFLLDVGPTAEGEIIAPMANNLRDAGSWLQYAGECVYDTSFWFEGSQDIDVAEGSEPVRFTTTPDTFCIVAFDQPSNGKLVVNKRLPVLDGDEVVFLTPNGASGSLPWSVDATSGALTIDLSSVNVGDVRFAWAFQVRYSFGA</sequence>
<evidence type="ECO:0000256" key="3">
    <source>
        <dbReference type="ARBA" id="ARBA00012662"/>
    </source>
</evidence>
<dbReference type="EMBL" id="JAYKXP010000067">
    <property type="protein sequence ID" value="KAK7032170.1"/>
    <property type="molecule type" value="Genomic_DNA"/>
</dbReference>
<proteinExistence type="inferred from homology"/>
<dbReference type="InterPro" id="IPR017853">
    <property type="entry name" value="GH"/>
</dbReference>
<dbReference type="GO" id="GO:0016139">
    <property type="term" value="P:glycoside catabolic process"/>
    <property type="evidence" value="ECO:0007669"/>
    <property type="project" value="TreeGrafter"/>
</dbReference>
<keyword evidence="4 7" id="KW-0732">Signal</keyword>
<evidence type="ECO:0000313" key="9">
    <source>
        <dbReference type="EMBL" id="KAK7032170.1"/>
    </source>
</evidence>
<comment type="function">
    <text evidence="1">Alpha-L-fucosidase is responsible for hydrolyzing the alpha-1,6-linked fucose joined to the reducing-end N-acetylglucosamine of the carbohydrate moieties of glycoproteins.</text>
</comment>
<dbReference type="Gene3D" id="3.20.20.80">
    <property type="entry name" value="Glycosidases"/>
    <property type="match status" value="1"/>
</dbReference>
<gene>
    <name evidence="9" type="ORF">VNI00_013344</name>
</gene>
<feature type="chain" id="PRO_5043776854" description="alpha-L-fucosidase" evidence="7">
    <location>
        <begin position="22"/>
        <end position="790"/>
    </location>
</feature>
<dbReference type="SMART" id="SM00812">
    <property type="entry name" value="Alpha_L_fucos"/>
    <property type="match status" value="1"/>
</dbReference>
<evidence type="ECO:0000256" key="6">
    <source>
        <dbReference type="ARBA" id="ARBA00023295"/>
    </source>
</evidence>
<dbReference type="PRINTS" id="PR00741">
    <property type="entry name" value="GLHYDRLASE29"/>
</dbReference>
<comment type="similarity">
    <text evidence="2">Belongs to the glycosyl hydrolase 29 family.</text>
</comment>
<dbReference type="EC" id="3.2.1.51" evidence="3"/>
<organism evidence="9 10">
    <name type="scientific">Paramarasmius palmivorus</name>
    <dbReference type="NCBI Taxonomy" id="297713"/>
    <lineage>
        <taxon>Eukaryota</taxon>
        <taxon>Fungi</taxon>
        <taxon>Dikarya</taxon>
        <taxon>Basidiomycota</taxon>
        <taxon>Agaricomycotina</taxon>
        <taxon>Agaricomycetes</taxon>
        <taxon>Agaricomycetidae</taxon>
        <taxon>Agaricales</taxon>
        <taxon>Marasmiineae</taxon>
        <taxon>Marasmiaceae</taxon>
        <taxon>Paramarasmius</taxon>
    </lineage>
</organism>
<reference evidence="9 10" key="1">
    <citation type="submission" date="2024-01" db="EMBL/GenBank/DDBJ databases">
        <title>A draft genome for a cacao thread blight-causing isolate of Paramarasmius palmivorus.</title>
        <authorList>
            <person name="Baruah I.K."/>
            <person name="Bukari Y."/>
            <person name="Amoako-Attah I."/>
            <person name="Meinhardt L.W."/>
            <person name="Bailey B.A."/>
            <person name="Cohen S.P."/>
        </authorList>
    </citation>
    <scope>NUCLEOTIDE SEQUENCE [LARGE SCALE GENOMIC DNA]</scope>
    <source>
        <strain evidence="9 10">GH-12</strain>
    </source>
</reference>
<dbReference type="InterPro" id="IPR016286">
    <property type="entry name" value="FUC_metazoa-typ"/>
</dbReference>
<dbReference type="GO" id="GO:0006004">
    <property type="term" value="P:fucose metabolic process"/>
    <property type="evidence" value="ECO:0007669"/>
    <property type="project" value="InterPro"/>
</dbReference>
<evidence type="ECO:0000256" key="5">
    <source>
        <dbReference type="ARBA" id="ARBA00022801"/>
    </source>
</evidence>
<feature type="domain" description="Glycoside hydrolase family 29 N-terminal" evidence="8">
    <location>
        <begin position="329"/>
        <end position="681"/>
    </location>
</feature>
<dbReference type="AlphaFoldDB" id="A0AAW0C151"/>
<keyword evidence="5" id="KW-0378">Hydrolase</keyword>
<name>A0AAW0C151_9AGAR</name>
<keyword evidence="6" id="KW-0326">Glycosidase</keyword>
<dbReference type="PANTHER" id="PTHR10030:SF37">
    <property type="entry name" value="ALPHA-L-FUCOSIDASE-RELATED"/>
    <property type="match status" value="1"/>
</dbReference>
<feature type="signal peptide" evidence="7">
    <location>
        <begin position="1"/>
        <end position="21"/>
    </location>
</feature>
<dbReference type="SUPFAM" id="SSF51445">
    <property type="entry name" value="(Trans)glycosidases"/>
    <property type="match status" value="1"/>
</dbReference>
<evidence type="ECO:0000259" key="8">
    <source>
        <dbReference type="Pfam" id="PF01120"/>
    </source>
</evidence>
<protein>
    <recommendedName>
        <fullName evidence="3">alpha-L-fucosidase</fullName>
        <ecNumber evidence="3">3.2.1.51</ecNumber>
    </recommendedName>
</protein>
<evidence type="ECO:0000256" key="1">
    <source>
        <dbReference type="ARBA" id="ARBA00004071"/>
    </source>
</evidence>
<dbReference type="InterPro" id="IPR000933">
    <property type="entry name" value="Glyco_hydro_29"/>
</dbReference>
<dbReference type="InterPro" id="IPR057739">
    <property type="entry name" value="Glyco_hydro_29_N"/>
</dbReference>
<dbReference type="Proteomes" id="UP001383192">
    <property type="component" value="Unassembled WGS sequence"/>
</dbReference>
<dbReference type="Pfam" id="PF01120">
    <property type="entry name" value="Alpha_L_fucos"/>
    <property type="match status" value="1"/>
</dbReference>